<gene>
    <name evidence="1" type="ORF">T05_10105</name>
</gene>
<comment type="caution">
    <text evidence="1">The sequence shown here is derived from an EMBL/GenBank/DDBJ whole genome shotgun (WGS) entry which is preliminary data.</text>
</comment>
<dbReference type="Proteomes" id="UP000055048">
    <property type="component" value="Unassembled WGS sequence"/>
</dbReference>
<reference evidence="1 2" key="1">
    <citation type="submission" date="2015-01" db="EMBL/GenBank/DDBJ databases">
        <title>Evolution of Trichinella species and genotypes.</title>
        <authorList>
            <person name="Korhonen P.K."/>
            <person name="Edoardo P."/>
            <person name="Giuseppe L.R."/>
            <person name="Gasser R.B."/>
        </authorList>
    </citation>
    <scope>NUCLEOTIDE SEQUENCE [LARGE SCALE GENOMIC DNA]</scope>
    <source>
        <strain evidence="1">ISS417</strain>
    </source>
</reference>
<dbReference type="EMBL" id="JYDJ01000084">
    <property type="protein sequence ID" value="KRX45011.1"/>
    <property type="molecule type" value="Genomic_DNA"/>
</dbReference>
<evidence type="ECO:0000313" key="2">
    <source>
        <dbReference type="Proteomes" id="UP000055048"/>
    </source>
</evidence>
<keyword evidence="2" id="KW-1185">Reference proteome</keyword>
<sequence>MLLPRLKTNNQAMIIYVPVSKDGCTVGCWTHGRGYSAYIINVRRYQKQLILTAADLAVVISTDVCKKLLILL</sequence>
<protein>
    <submittedName>
        <fullName evidence="1">Uncharacterized protein</fullName>
    </submittedName>
</protein>
<accession>A0A0V0U307</accession>
<organism evidence="1 2">
    <name type="scientific">Trichinella murrelli</name>
    <dbReference type="NCBI Taxonomy" id="144512"/>
    <lineage>
        <taxon>Eukaryota</taxon>
        <taxon>Metazoa</taxon>
        <taxon>Ecdysozoa</taxon>
        <taxon>Nematoda</taxon>
        <taxon>Enoplea</taxon>
        <taxon>Dorylaimia</taxon>
        <taxon>Trichinellida</taxon>
        <taxon>Trichinellidae</taxon>
        <taxon>Trichinella</taxon>
    </lineage>
</organism>
<evidence type="ECO:0000313" key="1">
    <source>
        <dbReference type="EMBL" id="KRX45011.1"/>
    </source>
</evidence>
<name>A0A0V0U307_9BILA</name>
<proteinExistence type="predicted"/>
<dbReference type="AlphaFoldDB" id="A0A0V0U307"/>